<protein>
    <recommendedName>
        <fullName evidence="3">Amino acid transporter</fullName>
    </recommendedName>
</protein>
<dbReference type="OrthoDB" id="4539099at2"/>
<dbReference type="Proteomes" id="UP000322244">
    <property type="component" value="Unassembled WGS sequence"/>
</dbReference>
<keyword evidence="2" id="KW-1185">Reference proteome</keyword>
<dbReference type="Gene3D" id="3.30.460.40">
    <property type="match status" value="1"/>
</dbReference>
<evidence type="ECO:0008006" key="3">
    <source>
        <dbReference type="Google" id="ProtNLM"/>
    </source>
</evidence>
<dbReference type="EMBL" id="VLNY01000012">
    <property type="protein sequence ID" value="KAA0021062.1"/>
    <property type="molecule type" value="Genomic_DNA"/>
</dbReference>
<organism evidence="1 2">
    <name type="scientific">Antrihabitans cavernicola</name>
    <dbReference type="NCBI Taxonomy" id="2495913"/>
    <lineage>
        <taxon>Bacteria</taxon>
        <taxon>Bacillati</taxon>
        <taxon>Actinomycetota</taxon>
        <taxon>Actinomycetes</taxon>
        <taxon>Mycobacteriales</taxon>
        <taxon>Nocardiaceae</taxon>
        <taxon>Antrihabitans</taxon>
    </lineage>
</organism>
<comment type="caution">
    <text evidence="1">The sequence shown here is derived from an EMBL/GenBank/DDBJ whole genome shotgun (WGS) entry which is preliminary data.</text>
</comment>
<proteinExistence type="predicted"/>
<evidence type="ECO:0000313" key="2">
    <source>
        <dbReference type="Proteomes" id="UP000322244"/>
    </source>
</evidence>
<accession>A0A5A7S7E5</accession>
<sequence>MPGRKVSIAECEELWDAWTPSEVAQRLSNVTAPWCVAAGWALELFSDRAARVHSDLEIAVPSSQFDQIVAAFSGFEWDVAGNGRIWPLPEGMADHFQTWLRQPATGRYRVDVFREPHVGSRWVCRRGTSITLPYEDLILRTDDGIPYVIPEVVLLFKAKHLRSKDQADFHQVLPVLDAERRERLCNWLSLVHPGHPWIECMETVAVRPHHERPFPCTRRI</sequence>
<name>A0A5A7S7E5_9NOCA</name>
<evidence type="ECO:0000313" key="1">
    <source>
        <dbReference type="EMBL" id="KAA0021062.1"/>
    </source>
</evidence>
<gene>
    <name evidence="1" type="ORF">FOY51_20785</name>
</gene>
<dbReference type="RefSeq" id="WP_149432181.1">
    <property type="nucleotide sequence ID" value="NZ_VLNY01000012.1"/>
</dbReference>
<dbReference type="AlphaFoldDB" id="A0A5A7S7E5"/>
<reference evidence="1 2" key="1">
    <citation type="submission" date="2019-07" db="EMBL/GenBank/DDBJ databases">
        <title>Rhodococcus cavernicolus sp. nov., isolated from a cave.</title>
        <authorList>
            <person name="Lee S.D."/>
        </authorList>
    </citation>
    <scope>NUCLEOTIDE SEQUENCE [LARGE SCALE GENOMIC DNA]</scope>
    <source>
        <strain evidence="1 2">C1-24</strain>
    </source>
</reference>